<name>A0A8G1VJI2_9EURO</name>
<evidence type="ECO:0000313" key="2">
    <source>
        <dbReference type="EMBL" id="RAH55446.1"/>
    </source>
</evidence>
<feature type="transmembrane region" description="Helical" evidence="1">
    <location>
        <begin position="96"/>
        <end position="116"/>
    </location>
</feature>
<dbReference type="AlphaFoldDB" id="A0A8G1VJI2"/>
<proteinExistence type="predicted"/>
<accession>A0A8G1VJI2</accession>
<protein>
    <submittedName>
        <fullName evidence="2">Uncharacterized protein</fullName>
    </submittedName>
</protein>
<organism evidence="2 3">
    <name type="scientific">Aspergillus piperis CBS 112811</name>
    <dbReference type="NCBI Taxonomy" id="1448313"/>
    <lineage>
        <taxon>Eukaryota</taxon>
        <taxon>Fungi</taxon>
        <taxon>Dikarya</taxon>
        <taxon>Ascomycota</taxon>
        <taxon>Pezizomycotina</taxon>
        <taxon>Eurotiomycetes</taxon>
        <taxon>Eurotiomycetidae</taxon>
        <taxon>Eurotiales</taxon>
        <taxon>Aspergillaceae</taxon>
        <taxon>Aspergillus</taxon>
        <taxon>Aspergillus subgen. Circumdati</taxon>
    </lineage>
</organism>
<gene>
    <name evidence="2" type="ORF">BO85DRAFT_71488</name>
</gene>
<dbReference type="EMBL" id="KZ825068">
    <property type="protein sequence ID" value="RAH55446.1"/>
    <property type="molecule type" value="Genomic_DNA"/>
</dbReference>
<sequence length="131" mass="14499">MAMYPSMPGAAPLIARKTGRASSSGSYCLAAAPADFLIALHRPLFSRTSLAQSIPLNPVGEARWRPGSIGPGSKMDSLFSVYLPYLTRPLKLKAYLVPWAVHPLILFYFFPHYLLLCYNKTPHSTRCQAPF</sequence>
<keyword evidence="1" id="KW-0472">Membrane</keyword>
<keyword evidence="1" id="KW-1133">Transmembrane helix</keyword>
<keyword evidence="1" id="KW-0812">Transmembrane</keyword>
<evidence type="ECO:0000256" key="1">
    <source>
        <dbReference type="SAM" id="Phobius"/>
    </source>
</evidence>
<evidence type="ECO:0000313" key="3">
    <source>
        <dbReference type="Proteomes" id="UP000249526"/>
    </source>
</evidence>
<keyword evidence="3" id="KW-1185">Reference proteome</keyword>
<dbReference type="RefSeq" id="XP_025513368.1">
    <property type="nucleotide sequence ID" value="XM_025665610.1"/>
</dbReference>
<dbReference type="Proteomes" id="UP000249526">
    <property type="component" value="Unassembled WGS sequence"/>
</dbReference>
<reference evidence="2 3" key="1">
    <citation type="submission" date="2018-02" db="EMBL/GenBank/DDBJ databases">
        <title>The genomes of Aspergillus section Nigri reveals drivers in fungal speciation.</title>
        <authorList>
            <consortium name="DOE Joint Genome Institute"/>
            <person name="Vesth T.C."/>
            <person name="Nybo J."/>
            <person name="Theobald S."/>
            <person name="Brandl J."/>
            <person name="Frisvad J.C."/>
            <person name="Nielsen K.F."/>
            <person name="Lyhne E.K."/>
            <person name="Kogle M.E."/>
            <person name="Kuo A."/>
            <person name="Riley R."/>
            <person name="Clum A."/>
            <person name="Nolan M."/>
            <person name="Lipzen A."/>
            <person name="Salamov A."/>
            <person name="Henrissat B."/>
            <person name="Wiebenga A."/>
            <person name="De vries R.P."/>
            <person name="Grigoriev I.V."/>
            <person name="Mortensen U.H."/>
            <person name="Andersen M.R."/>
            <person name="Baker S.E."/>
        </authorList>
    </citation>
    <scope>NUCLEOTIDE SEQUENCE [LARGE SCALE GENOMIC DNA]</scope>
    <source>
        <strain evidence="2 3">CBS 112811</strain>
    </source>
</reference>
<dbReference type="GeneID" id="37169012"/>